<accession>A0A843WDJ1</accession>
<dbReference type="AlphaFoldDB" id="A0A843WDJ1"/>
<evidence type="ECO:0000313" key="3">
    <source>
        <dbReference type="Proteomes" id="UP000652761"/>
    </source>
</evidence>
<dbReference type="Pfam" id="PF01593">
    <property type="entry name" value="Amino_oxidase"/>
    <property type="match status" value="1"/>
</dbReference>
<dbReference type="InterPro" id="IPR036188">
    <property type="entry name" value="FAD/NAD-bd_sf"/>
</dbReference>
<comment type="caution">
    <text evidence="2">The sequence shown here is derived from an EMBL/GenBank/DDBJ whole genome shotgun (WGS) entry which is preliminary data.</text>
</comment>
<reference evidence="2" key="1">
    <citation type="submission" date="2017-07" db="EMBL/GenBank/DDBJ databases">
        <title>Taro Niue Genome Assembly and Annotation.</title>
        <authorList>
            <person name="Atibalentja N."/>
            <person name="Keating K."/>
            <person name="Fields C.J."/>
        </authorList>
    </citation>
    <scope>NUCLEOTIDE SEQUENCE</scope>
    <source>
        <strain evidence="2">Niue_2</strain>
        <tissue evidence="2">Leaf</tissue>
    </source>
</reference>
<dbReference type="GO" id="GO:0016491">
    <property type="term" value="F:oxidoreductase activity"/>
    <property type="evidence" value="ECO:0007669"/>
    <property type="project" value="InterPro"/>
</dbReference>
<proteinExistence type="predicted"/>
<keyword evidence="3" id="KW-1185">Reference proteome</keyword>
<dbReference type="OrthoDB" id="2219495at2759"/>
<organism evidence="2 3">
    <name type="scientific">Colocasia esculenta</name>
    <name type="common">Wild taro</name>
    <name type="synonym">Arum esculentum</name>
    <dbReference type="NCBI Taxonomy" id="4460"/>
    <lineage>
        <taxon>Eukaryota</taxon>
        <taxon>Viridiplantae</taxon>
        <taxon>Streptophyta</taxon>
        <taxon>Embryophyta</taxon>
        <taxon>Tracheophyta</taxon>
        <taxon>Spermatophyta</taxon>
        <taxon>Magnoliopsida</taxon>
        <taxon>Liliopsida</taxon>
        <taxon>Araceae</taxon>
        <taxon>Aroideae</taxon>
        <taxon>Colocasieae</taxon>
        <taxon>Colocasia</taxon>
    </lineage>
</organism>
<dbReference type="InterPro" id="IPR050464">
    <property type="entry name" value="Zeta_carotene_desat/Oxidored"/>
</dbReference>
<name>A0A843WDJ1_COLES</name>
<evidence type="ECO:0000259" key="1">
    <source>
        <dbReference type="Pfam" id="PF01593"/>
    </source>
</evidence>
<dbReference type="EMBL" id="NMUH01002818">
    <property type="protein sequence ID" value="MQM02224.1"/>
    <property type="molecule type" value="Genomic_DNA"/>
</dbReference>
<dbReference type="PANTHER" id="PTHR42923:SF24">
    <property type="entry name" value="OS04G0560500 PROTEIN"/>
    <property type="match status" value="1"/>
</dbReference>
<sequence length="345" mass="39484">MLSRFTCLSHEVTFPARADVVRGSHWPTLVNFLALTMRGLWSDDLLSKTPGRNRRAPLSGILGFWYPYHNIFSFVDEIGIQPFTKWTRSGHYSQDGMQFPRLPLVDRLTAVPLIIPVIDFDNTDTAWRKYDAMTARELFKQFGCSGRLYREVFNPILQVGLSASAEQCSAAATLGMLYYYILAHQYQANQLLPLRDEQIVTKVMSHLSSCLKEFEAAKVVQQVVEKHPKSVTHFFPVIIWIHFDADHYHHLFIGSYKYMMGGATTFPNLFMAGDWVVNRHGSWGQEKAYVTGLEAANRVVDYLGEGDFAKIIAVEEDEPHIEALRSINRRINETRAQLPFSEFLL</sequence>
<dbReference type="PANTHER" id="PTHR42923">
    <property type="entry name" value="PROTOPORPHYRINOGEN OXIDASE"/>
    <property type="match status" value="1"/>
</dbReference>
<dbReference type="Proteomes" id="UP000652761">
    <property type="component" value="Unassembled WGS sequence"/>
</dbReference>
<gene>
    <name evidence="2" type="ORF">Taro_034989</name>
</gene>
<evidence type="ECO:0000313" key="2">
    <source>
        <dbReference type="EMBL" id="MQM02224.1"/>
    </source>
</evidence>
<dbReference type="SUPFAM" id="SSF51905">
    <property type="entry name" value="FAD/NAD(P)-binding domain"/>
    <property type="match status" value="1"/>
</dbReference>
<feature type="domain" description="Amine oxidase" evidence="1">
    <location>
        <begin position="185"/>
        <end position="299"/>
    </location>
</feature>
<dbReference type="InterPro" id="IPR002937">
    <property type="entry name" value="Amino_oxidase"/>
</dbReference>
<protein>
    <recommendedName>
        <fullName evidence="1">Amine oxidase domain-containing protein</fullName>
    </recommendedName>
</protein>